<dbReference type="EMBL" id="AP028911">
    <property type="protein sequence ID" value="BES92175.1"/>
    <property type="molecule type" value="Genomic_DNA"/>
</dbReference>
<protein>
    <submittedName>
        <fullName evidence="1">Uncharacterized protein</fullName>
    </submittedName>
</protein>
<evidence type="ECO:0000313" key="2">
    <source>
        <dbReference type="Proteomes" id="UP001307889"/>
    </source>
</evidence>
<organism evidence="1 2">
    <name type="scientific">Nesidiocoris tenuis</name>
    <dbReference type="NCBI Taxonomy" id="355587"/>
    <lineage>
        <taxon>Eukaryota</taxon>
        <taxon>Metazoa</taxon>
        <taxon>Ecdysozoa</taxon>
        <taxon>Arthropoda</taxon>
        <taxon>Hexapoda</taxon>
        <taxon>Insecta</taxon>
        <taxon>Pterygota</taxon>
        <taxon>Neoptera</taxon>
        <taxon>Paraneoptera</taxon>
        <taxon>Hemiptera</taxon>
        <taxon>Heteroptera</taxon>
        <taxon>Panheteroptera</taxon>
        <taxon>Cimicomorpha</taxon>
        <taxon>Miridae</taxon>
        <taxon>Dicyphina</taxon>
        <taxon>Nesidiocoris</taxon>
    </lineage>
</organism>
<proteinExistence type="predicted"/>
<sequence>MVGRVISSLLPRCGRGGSHLPSLLGLTCEDLLFVSVTDDNDNTRNLLDDDQVLISSVPIPTSSIRSVAYPQQNHRKPDRVLGIPF</sequence>
<name>A0ABN7AMQ2_9HEMI</name>
<evidence type="ECO:0000313" key="1">
    <source>
        <dbReference type="EMBL" id="BES92175.1"/>
    </source>
</evidence>
<dbReference type="Proteomes" id="UP001307889">
    <property type="component" value="Chromosome 3"/>
</dbReference>
<accession>A0ABN7AMQ2</accession>
<keyword evidence="2" id="KW-1185">Reference proteome</keyword>
<reference evidence="1 2" key="1">
    <citation type="submission" date="2023-09" db="EMBL/GenBank/DDBJ databases">
        <title>Nesidiocoris tenuis whole genome shotgun sequence.</title>
        <authorList>
            <person name="Shibata T."/>
            <person name="Shimoda M."/>
            <person name="Kobayashi T."/>
            <person name="Uehara T."/>
        </authorList>
    </citation>
    <scope>NUCLEOTIDE SEQUENCE [LARGE SCALE GENOMIC DNA]</scope>
    <source>
        <strain evidence="1 2">Japan</strain>
    </source>
</reference>
<gene>
    <name evidence="1" type="ORF">NTJ_04983</name>
</gene>